<dbReference type="PROSITE" id="PS50850">
    <property type="entry name" value="MFS"/>
    <property type="match status" value="1"/>
</dbReference>
<evidence type="ECO:0000256" key="4">
    <source>
        <dbReference type="ARBA" id="ARBA00022692"/>
    </source>
</evidence>
<organism evidence="9 10">
    <name type="scientific">Leucobacter denitrificans</name>
    <dbReference type="NCBI Taxonomy" id="683042"/>
    <lineage>
        <taxon>Bacteria</taxon>
        <taxon>Bacillati</taxon>
        <taxon>Actinomycetota</taxon>
        <taxon>Actinomycetes</taxon>
        <taxon>Micrococcales</taxon>
        <taxon>Microbacteriaceae</taxon>
        <taxon>Leucobacter</taxon>
    </lineage>
</organism>
<reference evidence="9 10" key="1">
    <citation type="submission" date="2020-08" db="EMBL/GenBank/DDBJ databases">
        <title>Genome sequence of Leucobacter denitrificans KACC 14055T.</title>
        <authorList>
            <person name="Hyun D.-W."/>
            <person name="Bae J.-W."/>
        </authorList>
    </citation>
    <scope>NUCLEOTIDE SEQUENCE [LARGE SCALE GENOMIC DNA]</scope>
    <source>
        <strain evidence="9 10">KACC 14055</strain>
    </source>
</reference>
<comment type="subcellular location">
    <subcellularLocation>
        <location evidence="1">Cell membrane</location>
        <topology evidence="1">Multi-pass membrane protein</topology>
    </subcellularLocation>
</comment>
<dbReference type="PANTHER" id="PTHR43045:SF1">
    <property type="entry name" value="SHIKIMATE TRANSPORTER"/>
    <property type="match status" value="1"/>
</dbReference>
<dbReference type="Gene3D" id="1.20.1250.20">
    <property type="entry name" value="MFS general substrate transporter like domains"/>
    <property type="match status" value="2"/>
</dbReference>
<keyword evidence="2" id="KW-0813">Transport</keyword>
<proteinExistence type="predicted"/>
<dbReference type="RefSeq" id="WP_187554471.1">
    <property type="nucleotide sequence ID" value="NZ_CP060716.1"/>
</dbReference>
<evidence type="ECO:0000256" key="7">
    <source>
        <dbReference type="SAM" id="Phobius"/>
    </source>
</evidence>
<dbReference type="KEGG" id="ldn:H9L06_06640"/>
<dbReference type="InterPro" id="IPR020846">
    <property type="entry name" value="MFS_dom"/>
</dbReference>
<feature type="transmembrane region" description="Helical" evidence="7">
    <location>
        <begin position="202"/>
        <end position="221"/>
    </location>
</feature>
<dbReference type="PANTHER" id="PTHR43045">
    <property type="entry name" value="SHIKIMATE TRANSPORTER"/>
    <property type="match status" value="1"/>
</dbReference>
<keyword evidence="3" id="KW-1003">Cell membrane</keyword>
<dbReference type="Pfam" id="PF07690">
    <property type="entry name" value="MFS_1"/>
    <property type="match status" value="1"/>
</dbReference>
<feature type="transmembrane region" description="Helical" evidence="7">
    <location>
        <begin position="386"/>
        <end position="407"/>
    </location>
</feature>
<name>A0A7G9S2C5_9MICO</name>
<feature type="transmembrane region" description="Helical" evidence="7">
    <location>
        <begin position="347"/>
        <end position="374"/>
    </location>
</feature>
<dbReference type="SUPFAM" id="SSF103473">
    <property type="entry name" value="MFS general substrate transporter"/>
    <property type="match status" value="1"/>
</dbReference>
<feature type="transmembrane region" description="Helical" evidence="7">
    <location>
        <begin position="256"/>
        <end position="279"/>
    </location>
</feature>
<dbReference type="AlphaFoldDB" id="A0A7G9S2C5"/>
<evidence type="ECO:0000313" key="9">
    <source>
        <dbReference type="EMBL" id="QNN62000.1"/>
    </source>
</evidence>
<sequence length="446" mass="46808">MSETPTTSSTSTIEYGATAALSEKDANKVVLGALIGTAMEWYDFFLFSAAAALVFNVQYFASENATAAAMASFATFGVGLVARPIGGMIFGAMGDKIGRRKVLMITIVGIGIVTGLIGALPTYAAIGIAAPILLVLLRVLQGLFVGGEWSGAMTIVVENAPLHKRARYAAIPQIGSPIGTILSSGGFFIMTILFSQVNFDAWGWRVPFLAAIPMLLIAVYIRSRLEESPVFRELEELGEVEPAPIRTAFKDSWKQIITGMFVALLGVAGFYLVTAFIVWYGVNVLGYNPSLMLLGSMIGAAVQIPVLIYGGRLGEKFGASKVIIWGGIASAIVSVPSFLMLQSGVGVLVVIAMALAVSILSFPYAASGTVLTGLFSAKTRYTGVGLAQNGAGVMAGFVPLAATALVAGFDNHWWPAAILLIALSLLTALAGWIAPKLSVNLPGFKH</sequence>
<feature type="transmembrane region" description="Helical" evidence="7">
    <location>
        <begin position="41"/>
        <end position="61"/>
    </location>
</feature>
<feature type="transmembrane region" description="Helical" evidence="7">
    <location>
        <begin position="67"/>
        <end position="90"/>
    </location>
</feature>
<feature type="transmembrane region" description="Helical" evidence="7">
    <location>
        <begin position="178"/>
        <end position="196"/>
    </location>
</feature>
<accession>A0A7G9S2C5</accession>
<gene>
    <name evidence="9" type="ORF">H9L06_06640</name>
</gene>
<evidence type="ECO:0000259" key="8">
    <source>
        <dbReference type="PROSITE" id="PS50850"/>
    </source>
</evidence>
<dbReference type="InterPro" id="IPR036259">
    <property type="entry name" value="MFS_trans_sf"/>
</dbReference>
<dbReference type="InterPro" id="IPR005829">
    <property type="entry name" value="Sugar_transporter_CS"/>
</dbReference>
<keyword evidence="6 7" id="KW-0472">Membrane</keyword>
<evidence type="ECO:0000256" key="5">
    <source>
        <dbReference type="ARBA" id="ARBA00022989"/>
    </source>
</evidence>
<dbReference type="PROSITE" id="PS00217">
    <property type="entry name" value="SUGAR_TRANSPORT_2"/>
    <property type="match status" value="1"/>
</dbReference>
<keyword evidence="4 7" id="KW-0812">Transmembrane</keyword>
<feature type="transmembrane region" description="Helical" evidence="7">
    <location>
        <begin position="102"/>
        <end position="126"/>
    </location>
</feature>
<feature type="domain" description="Major facilitator superfamily (MFS) profile" evidence="8">
    <location>
        <begin position="29"/>
        <end position="439"/>
    </location>
</feature>
<feature type="transmembrane region" description="Helical" evidence="7">
    <location>
        <begin position="291"/>
        <end position="310"/>
    </location>
</feature>
<dbReference type="InterPro" id="IPR011701">
    <property type="entry name" value="MFS"/>
</dbReference>
<keyword evidence="10" id="KW-1185">Reference proteome</keyword>
<dbReference type="GO" id="GO:0022857">
    <property type="term" value="F:transmembrane transporter activity"/>
    <property type="evidence" value="ECO:0007669"/>
    <property type="project" value="InterPro"/>
</dbReference>
<dbReference type="Proteomes" id="UP000515934">
    <property type="component" value="Chromosome"/>
</dbReference>
<evidence type="ECO:0000256" key="3">
    <source>
        <dbReference type="ARBA" id="ARBA00022475"/>
    </source>
</evidence>
<evidence type="ECO:0000256" key="6">
    <source>
        <dbReference type="ARBA" id="ARBA00023136"/>
    </source>
</evidence>
<keyword evidence="5 7" id="KW-1133">Transmembrane helix</keyword>
<evidence type="ECO:0000256" key="1">
    <source>
        <dbReference type="ARBA" id="ARBA00004651"/>
    </source>
</evidence>
<dbReference type="GO" id="GO:0005886">
    <property type="term" value="C:plasma membrane"/>
    <property type="evidence" value="ECO:0007669"/>
    <property type="project" value="UniProtKB-SubCell"/>
</dbReference>
<evidence type="ECO:0000256" key="2">
    <source>
        <dbReference type="ARBA" id="ARBA00022448"/>
    </source>
</evidence>
<feature type="transmembrane region" description="Helical" evidence="7">
    <location>
        <begin position="322"/>
        <end position="341"/>
    </location>
</feature>
<feature type="transmembrane region" description="Helical" evidence="7">
    <location>
        <begin position="413"/>
        <end position="434"/>
    </location>
</feature>
<dbReference type="EMBL" id="CP060716">
    <property type="protein sequence ID" value="QNN62000.1"/>
    <property type="molecule type" value="Genomic_DNA"/>
</dbReference>
<evidence type="ECO:0000313" key="10">
    <source>
        <dbReference type="Proteomes" id="UP000515934"/>
    </source>
</evidence>
<protein>
    <submittedName>
        <fullName evidence="9">MFS transporter</fullName>
    </submittedName>
</protein>